<protein>
    <submittedName>
        <fullName evidence="2">Pimeloyl-ACP methyl ester carboxylesterase</fullName>
    </submittedName>
</protein>
<evidence type="ECO:0000259" key="1">
    <source>
        <dbReference type="Pfam" id="PF00561"/>
    </source>
</evidence>
<dbReference type="PRINTS" id="PR00111">
    <property type="entry name" value="ABHYDROLASE"/>
</dbReference>
<dbReference type="InterPro" id="IPR000073">
    <property type="entry name" value="AB_hydrolase_1"/>
</dbReference>
<dbReference type="InterPro" id="IPR029058">
    <property type="entry name" value="AB_hydrolase_fold"/>
</dbReference>
<name>A0A1H0FVC5_9PSEU</name>
<dbReference type="EMBL" id="FNJB01000001">
    <property type="protein sequence ID" value="SDN98512.1"/>
    <property type="molecule type" value="Genomic_DNA"/>
</dbReference>
<dbReference type="GO" id="GO:0003824">
    <property type="term" value="F:catalytic activity"/>
    <property type="evidence" value="ECO:0007669"/>
    <property type="project" value="InterPro"/>
</dbReference>
<dbReference type="RefSeq" id="WP_091369466.1">
    <property type="nucleotide sequence ID" value="NZ_FNDV01000003.1"/>
</dbReference>
<gene>
    <name evidence="2" type="ORF">SAMN05192558_101530</name>
</gene>
<dbReference type="STRING" id="504798.SAMN05421871_103341"/>
<dbReference type="Pfam" id="PF00561">
    <property type="entry name" value="Abhydrolase_1"/>
    <property type="match status" value="1"/>
</dbReference>
<dbReference type="InterPro" id="IPR000639">
    <property type="entry name" value="Epox_hydrolase-like"/>
</dbReference>
<feature type="domain" description="AB hydrolase-1" evidence="1">
    <location>
        <begin position="53"/>
        <end position="269"/>
    </location>
</feature>
<evidence type="ECO:0000313" key="2">
    <source>
        <dbReference type="EMBL" id="SDN98512.1"/>
    </source>
</evidence>
<dbReference type="PRINTS" id="PR00412">
    <property type="entry name" value="EPOXHYDRLASE"/>
</dbReference>
<dbReference type="OrthoDB" id="9808398at2"/>
<dbReference type="InterPro" id="IPR050266">
    <property type="entry name" value="AB_hydrolase_sf"/>
</dbReference>
<dbReference type="AlphaFoldDB" id="A0A1H0FVC5"/>
<keyword evidence="3" id="KW-1185">Reference proteome</keyword>
<accession>A0A1H0FVC5</accession>
<evidence type="ECO:0000313" key="3">
    <source>
        <dbReference type="Proteomes" id="UP000199651"/>
    </source>
</evidence>
<dbReference type="Proteomes" id="UP000199651">
    <property type="component" value="Unassembled WGS sequence"/>
</dbReference>
<dbReference type="Gene3D" id="3.40.50.1820">
    <property type="entry name" value="alpha/beta hydrolase"/>
    <property type="match status" value="1"/>
</dbReference>
<dbReference type="PANTHER" id="PTHR43798">
    <property type="entry name" value="MONOACYLGLYCEROL LIPASE"/>
    <property type="match status" value="1"/>
</dbReference>
<organism evidence="2 3">
    <name type="scientific">Actinokineospora alba</name>
    <dbReference type="NCBI Taxonomy" id="504798"/>
    <lineage>
        <taxon>Bacteria</taxon>
        <taxon>Bacillati</taxon>
        <taxon>Actinomycetota</taxon>
        <taxon>Actinomycetes</taxon>
        <taxon>Pseudonocardiales</taxon>
        <taxon>Pseudonocardiaceae</taxon>
        <taxon>Actinokineospora</taxon>
    </lineage>
</organism>
<sequence>MSASDVLERLDLKYREDTLKVRVRDGVELYYESTGDGPVVTTLNNFFMTTPTWRVLTDDLANDHRVISYDLAGHGQSTHPATYPSWAQHAADAIALLDALEVEKTYLVSTSISTVLARDIALAYPDRVSGIVLAGPALGPKGMRRHRQIQRAWLLTLENHGMAALYNHLYPEVFGADMNEELGTPGFLGLRESFLALSTKEDLANGLNLALTGETSPELLKQIQCPTLVVIGDDDILLSNTGARELAEHFPKGSYEIMPGAGHLPFLDDAMGFQAIVRKFVAEAEAGA</sequence>
<dbReference type="SUPFAM" id="SSF53474">
    <property type="entry name" value="alpha/beta-Hydrolases"/>
    <property type="match status" value="1"/>
</dbReference>
<proteinExistence type="predicted"/>
<reference evidence="3" key="1">
    <citation type="submission" date="2016-10" db="EMBL/GenBank/DDBJ databases">
        <authorList>
            <person name="Varghese N."/>
            <person name="Submissions S."/>
        </authorList>
    </citation>
    <scope>NUCLEOTIDE SEQUENCE [LARGE SCALE GENOMIC DNA]</scope>
    <source>
        <strain evidence="3">IBRC-M 10655</strain>
    </source>
</reference>